<dbReference type="EMBL" id="JBHLZP010000399">
    <property type="protein sequence ID" value="MFB9837608.1"/>
    <property type="molecule type" value="Genomic_DNA"/>
</dbReference>
<proteinExistence type="predicted"/>
<comment type="caution">
    <text evidence="1">The sequence shown here is derived from an EMBL/GenBank/DDBJ whole genome shotgun (WGS) entry which is preliminary data.</text>
</comment>
<sequence>MVETVSVLVEWREHIHPRRGGVAGPRVVVDEGAALKAREWERAARPIAEEMLGHERTVPELGRAVRAWLDGEPDPVGAAAVAAVVVRH</sequence>
<reference evidence="1 2" key="1">
    <citation type="submission" date="2024-09" db="EMBL/GenBank/DDBJ databases">
        <authorList>
            <person name="Sun Q."/>
            <person name="Mori K."/>
        </authorList>
    </citation>
    <scope>NUCLEOTIDE SEQUENCE [LARGE SCALE GENOMIC DNA]</scope>
    <source>
        <strain evidence="1 2">TBRC 0563</strain>
    </source>
</reference>
<gene>
    <name evidence="1" type="ORF">ACFFNX_36085</name>
</gene>
<dbReference type="RefSeq" id="WP_378210484.1">
    <property type="nucleotide sequence ID" value="NZ_JBHLZP010000399.1"/>
</dbReference>
<protein>
    <recommendedName>
        <fullName evidence="3">PPM-type phosphatase domain-containing protein</fullName>
    </recommendedName>
</protein>
<feature type="non-terminal residue" evidence="1">
    <location>
        <position position="88"/>
    </location>
</feature>
<evidence type="ECO:0000313" key="1">
    <source>
        <dbReference type="EMBL" id="MFB9837608.1"/>
    </source>
</evidence>
<dbReference type="Proteomes" id="UP001589627">
    <property type="component" value="Unassembled WGS sequence"/>
</dbReference>
<keyword evidence="2" id="KW-1185">Reference proteome</keyword>
<accession>A0ABV5YRE5</accession>
<name>A0ABV5YRE5_9ACTN</name>
<organism evidence="1 2">
    <name type="scientific">Actinoallomurus acaciae</name>
    <dbReference type="NCBI Taxonomy" id="502577"/>
    <lineage>
        <taxon>Bacteria</taxon>
        <taxon>Bacillati</taxon>
        <taxon>Actinomycetota</taxon>
        <taxon>Actinomycetes</taxon>
        <taxon>Streptosporangiales</taxon>
        <taxon>Thermomonosporaceae</taxon>
        <taxon>Actinoallomurus</taxon>
    </lineage>
</organism>
<evidence type="ECO:0008006" key="3">
    <source>
        <dbReference type="Google" id="ProtNLM"/>
    </source>
</evidence>
<evidence type="ECO:0000313" key="2">
    <source>
        <dbReference type="Proteomes" id="UP001589627"/>
    </source>
</evidence>